<dbReference type="AlphaFoldDB" id="A0A382MAZ7"/>
<dbReference type="EMBL" id="UINC01092512">
    <property type="protein sequence ID" value="SVC46153.1"/>
    <property type="molecule type" value="Genomic_DNA"/>
</dbReference>
<gene>
    <name evidence="1" type="ORF">METZ01_LOCUS299007</name>
</gene>
<proteinExistence type="predicted"/>
<organism evidence="1">
    <name type="scientific">marine metagenome</name>
    <dbReference type="NCBI Taxonomy" id="408172"/>
    <lineage>
        <taxon>unclassified sequences</taxon>
        <taxon>metagenomes</taxon>
        <taxon>ecological metagenomes</taxon>
    </lineage>
</organism>
<protein>
    <submittedName>
        <fullName evidence="1">Uncharacterized protein</fullName>
    </submittedName>
</protein>
<accession>A0A382MAZ7</accession>
<feature type="non-terminal residue" evidence="1">
    <location>
        <position position="1"/>
    </location>
</feature>
<name>A0A382MAZ7_9ZZZZ</name>
<evidence type="ECO:0000313" key="1">
    <source>
        <dbReference type="EMBL" id="SVC46153.1"/>
    </source>
</evidence>
<sequence length="89" mass="9167">TSIQWLSWLAANSFGRQKSSFRVRLVGSVPAGELEPHAEGIGPSRLRVGALGALGMSVVAVFVASQTSADVLVGASLAGVRVVYGNQIS</sequence>
<reference evidence="1" key="1">
    <citation type="submission" date="2018-05" db="EMBL/GenBank/DDBJ databases">
        <authorList>
            <person name="Lanie J.A."/>
            <person name="Ng W.-L."/>
            <person name="Kazmierczak K.M."/>
            <person name="Andrzejewski T.M."/>
            <person name="Davidsen T.M."/>
            <person name="Wayne K.J."/>
            <person name="Tettelin H."/>
            <person name="Glass J.I."/>
            <person name="Rusch D."/>
            <person name="Podicherti R."/>
            <person name="Tsui H.-C.T."/>
            <person name="Winkler M.E."/>
        </authorList>
    </citation>
    <scope>NUCLEOTIDE SEQUENCE</scope>
</reference>